<comment type="caution">
    <text evidence="2">The sequence shown here is derived from an EMBL/GenBank/DDBJ whole genome shotgun (WGS) entry which is preliminary data.</text>
</comment>
<feature type="compositionally biased region" description="Acidic residues" evidence="1">
    <location>
        <begin position="216"/>
        <end position="225"/>
    </location>
</feature>
<gene>
    <name evidence="2" type="ORF">OQJ68_03735</name>
</gene>
<dbReference type="Gene3D" id="3.30.530.20">
    <property type="match status" value="1"/>
</dbReference>
<protein>
    <submittedName>
        <fullName evidence="2">SRPBCC family protein</fullName>
    </submittedName>
</protein>
<dbReference type="InterPro" id="IPR019587">
    <property type="entry name" value="Polyketide_cyclase/dehydratase"/>
</dbReference>
<dbReference type="InterPro" id="IPR023393">
    <property type="entry name" value="START-like_dom_sf"/>
</dbReference>
<evidence type="ECO:0000256" key="1">
    <source>
        <dbReference type="SAM" id="MobiDB-lite"/>
    </source>
</evidence>
<proteinExistence type="predicted"/>
<dbReference type="EMBL" id="JAPHQB010000004">
    <property type="protein sequence ID" value="MCX2800891.1"/>
    <property type="molecule type" value="Genomic_DNA"/>
</dbReference>
<name>A0AB35HVC5_MICTH</name>
<feature type="region of interest" description="Disordered" evidence="1">
    <location>
        <begin position="172"/>
        <end position="225"/>
    </location>
</feature>
<sequence>MRWILYILIFLALLVLAGFLFPREVTLERSVYITKPPQVVFPYVNNLRNFNSWSPWYHLDPSARYEYSGPSEGVGAVMRWRGDNPNMGSGAQTIISSEPYSLVRTQLDFGEQGAATAEFRLQPQGSGTNITWYFSTDMGGGPVARWMGLLVKRMVSESYQRGLENLKNVVESGTAAPSESLDEGADTEVPPENGGTMDTNPPGADPGMEGQSPDVEREEPIEENP</sequence>
<evidence type="ECO:0000313" key="3">
    <source>
        <dbReference type="Proteomes" id="UP001209730"/>
    </source>
</evidence>
<dbReference type="SUPFAM" id="SSF55961">
    <property type="entry name" value="Bet v1-like"/>
    <property type="match status" value="1"/>
</dbReference>
<evidence type="ECO:0000313" key="2">
    <source>
        <dbReference type="EMBL" id="MCX2800891.1"/>
    </source>
</evidence>
<dbReference type="Proteomes" id="UP001209730">
    <property type="component" value="Unassembled WGS sequence"/>
</dbReference>
<organism evidence="2 3">
    <name type="scientific">Microbulbifer thermotolerans</name>
    <dbReference type="NCBI Taxonomy" id="252514"/>
    <lineage>
        <taxon>Bacteria</taxon>
        <taxon>Pseudomonadati</taxon>
        <taxon>Pseudomonadota</taxon>
        <taxon>Gammaproteobacteria</taxon>
        <taxon>Cellvibrionales</taxon>
        <taxon>Microbulbiferaceae</taxon>
        <taxon>Microbulbifer</taxon>
    </lineage>
</organism>
<reference evidence="2" key="1">
    <citation type="submission" date="2022-11" db="EMBL/GenBank/DDBJ databases">
        <title>Chitin-degrading and fungicidal potential of chitinolytic bacterial strains from marine environment of the Pacific Ocean regions.</title>
        <authorList>
            <person name="Pentekhina I."/>
            <person name="Nedashkovskaya O."/>
            <person name="Seitkalieva A."/>
            <person name="Podvolotskaya A."/>
            <person name="Tekutyeva L."/>
            <person name="Balabanova L."/>
        </authorList>
    </citation>
    <scope>NUCLEOTIDE SEQUENCE</scope>
    <source>
        <strain evidence="2">KMM 6838</strain>
    </source>
</reference>
<dbReference type="RefSeq" id="WP_266065745.1">
    <property type="nucleotide sequence ID" value="NZ_CP130317.1"/>
</dbReference>
<dbReference type="Pfam" id="PF10604">
    <property type="entry name" value="Polyketide_cyc2"/>
    <property type="match status" value="1"/>
</dbReference>
<accession>A0AB35HVC5</accession>
<dbReference type="AlphaFoldDB" id="A0AB35HVC5"/>
<dbReference type="CDD" id="cd07818">
    <property type="entry name" value="SRPBCC_1"/>
    <property type="match status" value="1"/>
</dbReference>